<dbReference type="InterPro" id="IPR007197">
    <property type="entry name" value="rSAM"/>
</dbReference>
<evidence type="ECO:0000259" key="6">
    <source>
        <dbReference type="PROSITE" id="PS51332"/>
    </source>
</evidence>
<organism evidence="8 9">
    <name type="scientific">Streptomyces poriferorum</name>
    <dbReference type="NCBI Taxonomy" id="2798799"/>
    <lineage>
        <taxon>Bacteria</taxon>
        <taxon>Bacillati</taxon>
        <taxon>Actinomycetota</taxon>
        <taxon>Actinomycetes</taxon>
        <taxon>Kitasatosporales</taxon>
        <taxon>Streptomycetaceae</taxon>
        <taxon>Streptomyces</taxon>
    </lineage>
</organism>
<accession>A0ABY9IPK7</accession>
<evidence type="ECO:0000259" key="7">
    <source>
        <dbReference type="PROSITE" id="PS51918"/>
    </source>
</evidence>
<gene>
    <name evidence="8" type="ORF">P8A19_09115</name>
</gene>
<evidence type="ECO:0000256" key="4">
    <source>
        <dbReference type="ARBA" id="ARBA00023004"/>
    </source>
</evidence>
<dbReference type="RefSeq" id="WP_306072127.1">
    <property type="nucleotide sequence ID" value="NZ_CP120988.1"/>
</dbReference>
<dbReference type="PANTHER" id="PTHR43409">
    <property type="entry name" value="ANAEROBIC MAGNESIUM-PROTOPORPHYRIN IX MONOMETHYL ESTER CYCLASE-RELATED"/>
    <property type="match status" value="1"/>
</dbReference>
<dbReference type="CDD" id="cd01335">
    <property type="entry name" value="Radical_SAM"/>
    <property type="match status" value="1"/>
</dbReference>
<evidence type="ECO:0000256" key="5">
    <source>
        <dbReference type="ARBA" id="ARBA00023014"/>
    </source>
</evidence>
<evidence type="ECO:0000256" key="2">
    <source>
        <dbReference type="ARBA" id="ARBA00022691"/>
    </source>
</evidence>
<keyword evidence="3" id="KW-0479">Metal-binding</keyword>
<evidence type="ECO:0000313" key="9">
    <source>
        <dbReference type="Proteomes" id="UP001235744"/>
    </source>
</evidence>
<dbReference type="PROSITE" id="PS51332">
    <property type="entry name" value="B12_BINDING"/>
    <property type="match status" value="1"/>
</dbReference>
<dbReference type="PROSITE" id="PS51918">
    <property type="entry name" value="RADICAL_SAM"/>
    <property type="match status" value="1"/>
</dbReference>
<keyword evidence="9" id="KW-1185">Reference proteome</keyword>
<sequence length="576" mass="63956">MARTTPATRKTSGTRQGPEILRIAPALTPAEAAEFSPAMAFVNPSVGYSDRRKSKPIGLAYVMAYLRSHGLESEGFDFGGALREPELLAAEHRLDTYDIVGFSVYNESADNALRMAAWVKERNPAALVVLGGPHATAVAGHLVVAHPQVDLVVRREGEEPMLEIARRVAARRPVTGVLGTTWREPSGEAASREDPPFIEDLDSLPFPDARFTSDSGYPTLTYFDDVSGRLKPALTVNTSRSCPYNCSFCGVLTIGRRYRTRSPESVVEEIGYFRKRDGIPYQHIYFSDANFYVNPRRSLAVVEAIHAYDPGITVSFGTRVNQILRSEDILARMKEIGLRFVELGIESASPTMLERLAKGVSPQVNVDAVRTLQRLGLEIVVDFIMFDPATTLADLRLNLSFLRRLGFYDYVPHEAIYTTLVLYQGTPIREFYERRHGRVFAPNELPDIVGLYENDDVAAVAAGMRWFRRAWQPAIDTALADGELCAEKWRAGGRTGDHLSQLQLDLVALRHVPYLYMQHLVEVAGTGLPVAEEEYGAHLPTTGAPRTALPELIARVRESVGDEHLDRDPSLLTRFA</sequence>
<evidence type="ECO:0000256" key="1">
    <source>
        <dbReference type="ARBA" id="ARBA00001966"/>
    </source>
</evidence>
<evidence type="ECO:0000256" key="3">
    <source>
        <dbReference type="ARBA" id="ARBA00022723"/>
    </source>
</evidence>
<dbReference type="PANTHER" id="PTHR43409:SF16">
    <property type="entry name" value="SLR0320 PROTEIN"/>
    <property type="match status" value="1"/>
</dbReference>
<dbReference type="Gene3D" id="3.40.50.280">
    <property type="entry name" value="Cobalamin-binding domain"/>
    <property type="match status" value="1"/>
</dbReference>
<dbReference type="InterPro" id="IPR023404">
    <property type="entry name" value="rSAM_horseshoe"/>
</dbReference>
<dbReference type="SFLD" id="SFLDS00029">
    <property type="entry name" value="Radical_SAM"/>
    <property type="match status" value="1"/>
</dbReference>
<dbReference type="InterPro" id="IPR051198">
    <property type="entry name" value="BchE-like"/>
</dbReference>
<dbReference type="SFLD" id="SFLDG01082">
    <property type="entry name" value="B12-binding_domain_containing"/>
    <property type="match status" value="1"/>
</dbReference>
<dbReference type="Gene3D" id="3.80.30.20">
    <property type="entry name" value="tm_1862 like domain"/>
    <property type="match status" value="1"/>
</dbReference>
<name>A0ABY9IPK7_9ACTN</name>
<dbReference type="SFLD" id="SFLDG01123">
    <property type="entry name" value="methyltransferase_(Class_B)"/>
    <property type="match status" value="1"/>
</dbReference>
<dbReference type="InterPro" id="IPR034466">
    <property type="entry name" value="Methyltransferase_Class_B"/>
</dbReference>
<keyword evidence="2" id="KW-0949">S-adenosyl-L-methionine</keyword>
<feature type="domain" description="B12-binding" evidence="6">
    <location>
        <begin position="38"/>
        <end position="175"/>
    </location>
</feature>
<comment type="cofactor">
    <cofactor evidence="1">
        <name>[4Fe-4S] cluster</name>
        <dbReference type="ChEBI" id="CHEBI:49883"/>
    </cofactor>
</comment>
<dbReference type="Proteomes" id="UP001235744">
    <property type="component" value="Chromosome"/>
</dbReference>
<reference evidence="8 9" key="1">
    <citation type="submission" date="2023-03" db="EMBL/GenBank/DDBJ databases">
        <title>Isolation and description of six Streptomyces strains from soil environments, able to metabolize different microbial glucans.</title>
        <authorList>
            <person name="Widen T."/>
            <person name="Larsbrink J."/>
        </authorList>
    </citation>
    <scope>NUCLEOTIDE SEQUENCE [LARGE SCALE GENOMIC DNA]</scope>
    <source>
        <strain evidence="8 9">Alt2</strain>
    </source>
</reference>
<protein>
    <submittedName>
        <fullName evidence="8">Radical SAM protein</fullName>
    </submittedName>
</protein>
<dbReference type="SUPFAM" id="SSF102114">
    <property type="entry name" value="Radical SAM enzymes"/>
    <property type="match status" value="1"/>
</dbReference>
<proteinExistence type="predicted"/>
<dbReference type="Pfam" id="PF04055">
    <property type="entry name" value="Radical_SAM"/>
    <property type="match status" value="1"/>
</dbReference>
<keyword evidence="5" id="KW-0411">Iron-sulfur</keyword>
<evidence type="ECO:0000313" key="8">
    <source>
        <dbReference type="EMBL" id="WLQ55591.1"/>
    </source>
</evidence>
<dbReference type="CDD" id="cd02068">
    <property type="entry name" value="radical_SAM_B12_BD"/>
    <property type="match status" value="1"/>
</dbReference>
<dbReference type="SMART" id="SM00729">
    <property type="entry name" value="Elp3"/>
    <property type="match status" value="1"/>
</dbReference>
<dbReference type="InterPro" id="IPR058240">
    <property type="entry name" value="rSAM_sf"/>
</dbReference>
<keyword evidence="4" id="KW-0408">Iron</keyword>
<dbReference type="InterPro" id="IPR006158">
    <property type="entry name" value="Cobalamin-bd"/>
</dbReference>
<dbReference type="InterPro" id="IPR006638">
    <property type="entry name" value="Elp3/MiaA/NifB-like_rSAM"/>
</dbReference>
<dbReference type="EMBL" id="CP120988">
    <property type="protein sequence ID" value="WLQ55591.1"/>
    <property type="molecule type" value="Genomic_DNA"/>
</dbReference>
<dbReference type="Pfam" id="PF02310">
    <property type="entry name" value="B12-binding"/>
    <property type="match status" value="1"/>
</dbReference>
<feature type="domain" description="Radical SAM core" evidence="7">
    <location>
        <begin position="228"/>
        <end position="443"/>
    </location>
</feature>